<accession>A0A2J8WR00</accession>
<dbReference type="AlphaFoldDB" id="A0A2J8WR00"/>
<proteinExistence type="predicted"/>
<evidence type="ECO:0000313" key="1">
    <source>
        <dbReference type="EMBL" id="PNJ72167.1"/>
    </source>
</evidence>
<organism evidence="2">
    <name type="scientific">Pongo abelii</name>
    <name type="common">Sumatran orangutan</name>
    <name type="synonym">Pongo pygmaeus abelii</name>
    <dbReference type="NCBI Taxonomy" id="9601"/>
    <lineage>
        <taxon>Eukaryota</taxon>
        <taxon>Metazoa</taxon>
        <taxon>Chordata</taxon>
        <taxon>Craniata</taxon>
        <taxon>Vertebrata</taxon>
        <taxon>Euteleostomi</taxon>
        <taxon>Mammalia</taxon>
        <taxon>Eutheria</taxon>
        <taxon>Euarchontoglires</taxon>
        <taxon>Primates</taxon>
        <taxon>Haplorrhini</taxon>
        <taxon>Catarrhini</taxon>
        <taxon>Hominidae</taxon>
        <taxon>Pongo</taxon>
    </lineage>
</organism>
<reference evidence="2" key="1">
    <citation type="submission" date="2017-12" db="EMBL/GenBank/DDBJ databases">
        <title>High-resolution comparative analysis of great ape genomes.</title>
        <authorList>
            <person name="Pollen A."/>
            <person name="Hastie A."/>
            <person name="Hormozdiari F."/>
            <person name="Dougherty M."/>
            <person name="Liu R."/>
            <person name="Chaisson M."/>
            <person name="Hoppe E."/>
            <person name="Hill C."/>
            <person name="Pang A."/>
            <person name="Hillier L."/>
            <person name="Baker C."/>
            <person name="Armstrong J."/>
            <person name="Shendure J."/>
            <person name="Paten B."/>
            <person name="Wilson R."/>
            <person name="Chao H."/>
            <person name="Schneider V."/>
            <person name="Ventura M."/>
            <person name="Kronenberg Z."/>
            <person name="Murali S."/>
            <person name="Gordon D."/>
            <person name="Cantsilieris S."/>
            <person name="Munson K."/>
            <person name="Nelson B."/>
            <person name="Raja A."/>
            <person name="Underwood J."/>
            <person name="Diekhans M."/>
            <person name="Fiddes I."/>
            <person name="Haussler D."/>
            <person name="Eichler E."/>
        </authorList>
    </citation>
    <scope>NUCLEOTIDE SEQUENCE [LARGE SCALE GENOMIC DNA]</scope>
    <source>
        <strain evidence="2">Susie</strain>
    </source>
</reference>
<gene>
    <name evidence="2" type="ORF">CR201_G0008362</name>
</gene>
<dbReference type="EMBL" id="NDHI03003381">
    <property type="protein sequence ID" value="PNJ72167.1"/>
    <property type="molecule type" value="Genomic_DNA"/>
</dbReference>
<dbReference type="EMBL" id="NDHI03003381">
    <property type="protein sequence ID" value="PNJ72175.1"/>
    <property type="molecule type" value="Genomic_DNA"/>
</dbReference>
<comment type="caution">
    <text evidence="2">The sequence shown here is derived from an EMBL/GenBank/DDBJ whole genome shotgun (WGS) entry which is preliminary data.</text>
</comment>
<evidence type="ECO:0000313" key="2">
    <source>
        <dbReference type="EMBL" id="PNJ72175.1"/>
    </source>
</evidence>
<sequence length="50" mass="5556">MFSCFCFSLQDNSFSSTTVTEPERRGERCAKVCICRPKMRPGLLAPGAQV</sequence>
<name>A0A2J8WR00_PONAB</name>
<protein>
    <submittedName>
        <fullName evidence="2">FAM13C isoform 18</fullName>
    </submittedName>
    <submittedName>
        <fullName evidence="1">FAM13C isoform 4</fullName>
    </submittedName>
</protein>